<dbReference type="SUPFAM" id="SSF50156">
    <property type="entry name" value="PDZ domain-like"/>
    <property type="match status" value="1"/>
</dbReference>
<dbReference type="InterPro" id="IPR029414">
    <property type="entry name" value="Tricorn_PDZ"/>
</dbReference>
<dbReference type="SUPFAM" id="SSF69304">
    <property type="entry name" value="Tricorn protease N-terminal domain"/>
    <property type="match status" value="1"/>
</dbReference>
<dbReference type="Gene3D" id="3.90.226.10">
    <property type="entry name" value="2-enoyl-CoA Hydratase, Chain A, domain 1"/>
    <property type="match status" value="1"/>
</dbReference>
<evidence type="ECO:0000256" key="6">
    <source>
        <dbReference type="ARBA" id="ARBA00022825"/>
    </source>
</evidence>
<dbReference type="SMART" id="SM00245">
    <property type="entry name" value="TSPc"/>
    <property type="match status" value="1"/>
</dbReference>
<evidence type="ECO:0000256" key="9">
    <source>
        <dbReference type="SAM" id="SignalP"/>
    </source>
</evidence>
<evidence type="ECO:0000313" key="11">
    <source>
        <dbReference type="EMBL" id="SIS83600.1"/>
    </source>
</evidence>
<dbReference type="STRING" id="477680.SAMN05421788_1011503"/>
<protein>
    <recommendedName>
        <fullName evidence="7">Tricorn protease homolog</fullName>
        <ecNumber evidence="7">3.4.21.-</ecNumber>
    </recommendedName>
</protein>
<dbReference type="GO" id="GO:0008236">
    <property type="term" value="F:serine-type peptidase activity"/>
    <property type="evidence" value="ECO:0007669"/>
    <property type="project" value="UniProtKB-UniRule"/>
</dbReference>
<organism evidence="11 12">
    <name type="scientific">Filimonas lacunae</name>
    <dbReference type="NCBI Taxonomy" id="477680"/>
    <lineage>
        <taxon>Bacteria</taxon>
        <taxon>Pseudomonadati</taxon>
        <taxon>Bacteroidota</taxon>
        <taxon>Chitinophagia</taxon>
        <taxon>Chitinophagales</taxon>
        <taxon>Chitinophagaceae</taxon>
        <taxon>Filimonas</taxon>
    </lineage>
</organism>
<dbReference type="CDD" id="cd07562">
    <property type="entry name" value="Peptidase_S41_TRI"/>
    <property type="match status" value="1"/>
</dbReference>
<dbReference type="Pfam" id="PF14684">
    <property type="entry name" value="Tricorn_C1"/>
    <property type="match status" value="1"/>
</dbReference>
<feature type="signal peptide" evidence="9">
    <location>
        <begin position="1"/>
        <end position="20"/>
    </location>
</feature>
<dbReference type="InterPro" id="IPR029045">
    <property type="entry name" value="ClpP/crotonase-like_dom_sf"/>
</dbReference>
<feature type="domain" description="Tail specific protease" evidence="10">
    <location>
        <begin position="845"/>
        <end position="1035"/>
    </location>
</feature>
<evidence type="ECO:0000256" key="3">
    <source>
        <dbReference type="ARBA" id="ARBA00022490"/>
    </source>
</evidence>
<feature type="active site" description="Nucleophile" evidence="8">
    <location>
        <position position="966"/>
    </location>
</feature>
<reference evidence="12" key="1">
    <citation type="submission" date="2017-01" db="EMBL/GenBank/DDBJ databases">
        <authorList>
            <person name="Varghese N."/>
            <person name="Submissions S."/>
        </authorList>
    </citation>
    <scope>NUCLEOTIDE SEQUENCE [LARGE SCALE GENOMIC DNA]</scope>
    <source>
        <strain evidence="12">DSM 21054</strain>
    </source>
</reference>
<comment type="similarity">
    <text evidence="2 7">Belongs to the peptidase S41B family.</text>
</comment>
<dbReference type="OrthoDB" id="9815657at2"/>
<feature type="active site" description="Charge relay system" evidence="8">
    <location>
        <position position="1024"/>
    </location>
</feature>
<evidence type="ECO:0000259" key="10">
    <source>
        <dbReference type="SMART" id="SM00245"/>
    </source>
</evidence>
<name>A0A173MQZ4_9BACT</name>
<dbReference type="EMBL" id="FTOR01000001">
    <property type="protein sequence ID" value="SIS83600.1"/>
    <property type="molecule type" value="Genomic_DNA"/>
</dbReference>
<dbReference type="SUPFAM" id="SSF52096">
    <property type="entry name" value="ClpP/crotonase"/>
    <property type="match status" value="1"/>
</dbReference>
<evidence type="ECO:0000256" key="1">
    <source>
        <dbReference type="ARBA" id="ARBA00004496"/>
    </source>
</evidence>
<proteinExistence type="inferred from homology"/>
<evidence type="ECO:0000256" key="5">
    <source>
        <dbReference type="ARBA" id="ARBA00022801"/>
    </source>
</evidence>
<keyword evidence="3 7" id="KW-0963">Cytoplasm</keyword>
<dbReference type="AlphaFoldDB" id="A0A173MQZ4"/>
<evidence type="ECO:0000256" key="7">
    <source>
        <dbReference type="PIRNR" id="PIRNR036421"/>
    </source>
</evidence>
<dbReference type="Pfam" id="PF03572">
    <property type="entry name" value="Peptidase_S41"/>
    <property type="match status" value="1"/>
</dbReference>
<keyword evidence="9" id="KW-0732">Signal</keyword>
<dbReference type="InterPro" id="IPR015943">
    <property type="entry name" value="WD40/YVTN_repeat-like_dom_sf"/>
</dbReference>
<dbReference type="EC" id="3.4.21.-" evidence="7"/>
<dbReference type="Pfam" id="PF26550">
    <property type="entry name" value="Tricorn_2nd"/>
    <property type="match status" value="1"/>
</dbReference>
<feature type="active site" description="Charge relay system" evidence="8">
    <location>
        <position position="744"/>
    </location>
</feature>
<dbReference type="InterPro" id="IPR005151">
    <property type="entry name" value="Tail-specific_protease"/>
</dbReference>
<dbReference type="InterPro" id="IPR012393">
    <property type="entry name" value="Tricorn_protease"/>
</dbReference>
<dbReference type="PIRSF" id="PIRSF036421">
    <property type="entry name" value="Tricorn_protease"/>
    <property type="match status" value="1"/>
</dbReference>
<keyword evidence="5 7" id="KW-0378">Hydrolase</keyword>
<accession>A0A173MQZ4</accession>
<evidence type="ECO:0000256" key="4">
    <source>
        <dbReference type="ARBA" id="ARBA00022670"/>
    </source>
</evidence>
<dbReference type="SUPFAM" id="SSF82171">
    <property type="entry name" value="DPP6 N-terminal domain-like"/>
    <property type="match status" value="1"/>
</dbReference>
<evidence type="ECO:0000256" key="8">
    <source>
        <dbReference type="PIRSR" id="PIRSR036421-1"/>
    </source>
</evidence>
<keyword evidence="6 7" id="KW-0720">Serine protease</keyword>
<dbReference type="Gene3D" id="2.130.10.10">
    <property type="entry name" value="YVTN repeat-like/Quinoprotein amine dehydrogenase"/>
    <property type="match status" value="1"/>
</dbReference>
<dbReference type="InterPro" id="IPR028204">
    <property type="entry name" value="Tricorn_C1"/>
</dbReference>
<dbReference type="PANTHER" id="PTHR43253">
    <property type="entry name" value="TRICORN PROTEASE HOMOLOG 2-RELATED"/>
    <property type="match status" value="1"/>
</dbReference>
<dbReference type="InterPro" id="IPR036034">
    <property type="entry name" value="PDZ_sf"/>
</dbReference>
<dbReference type="Gene3D" id="2.30.42.10">
    <property type="match status" value="1"/>
</dbReference>
<comment type="subcellular location">
    <subcellularLocation>
        <location evidence="1 7">Cytoplasm</location>
    </subcellularLocation>
</comment>
<sequence>MTKTLSGLALGLLFSTIALAQPDAGLFRFADVSETQIVFTYANDIWLIPKEGGQAIKITSPPGVESFPKFSPDGKTLAFTGNYDGNKDVYVLPVSGGVPLRLTQHGYTDRVVDWTPDGKKVIFASIRESTKERFNQFYTIAATGGSASKLPLAYAEFGSYSPDGKKMAVAIRTQAFRSWKRYRGGMKANIHIFDFTSLTSVDISADDEAGDEFPMWHDQFIYFLSDRGQENRMNLWRYNVNSKATEQLTHFKDFDVHFPSLGPSDIVYEAGGKLYLYSLAKQQATEVKVNITTDQATLRPRLENVKSYLQNISISPDGKRILASARGDIFSLPAEEGYVKNLTHTSGIAERYPEWSPDGSKIAYWSDASGEYELYLQDAEKETAPQKLTSYGAGFRYSLFWSPDSKKLAFIDKTMRIYVYDISTKTSTEIDRALYFMHGALENFRVSWSPDSRWIAYARDLKNPHEAIFIYDYTNKKAHQVTSGFYTSTNPVFDKEGKYLFLFTNQAFNPTYSDLDNTFVYANATQVAAISLSKSTPSLLYARNDSVNVKKEGDTKGKEDDAKKTSKAVNIDFDDIESRLVVLPLAAGNYANLTTSKGKLLYVKQNNTGAAPAPGAIKYFDIEEREEKTILPGVTDYALSADGQKLLVPQNGNWAVVKVAENQKIDKLVPTGEMKATVDPKQEWKQLFTEAWRLERDYFYDPNLHGVNWPEAKERYAKILEHATTREEVNFIIGELIGELNSSHTYYGGGDVDKEKSTSVGYLGIDWQPEGQYYKIKKILRGASWDAEIRSPFDLSGADIKEGDFILAVNGIPITTAQEPFAAFQDLAGKTVEITYSSTASLAGAKTVTVKTLGDEYRLRHLAWIESNRKRVAEASNGEVGYIFVPSTGIDGQNELIRQYNAQWEKKALVIDERFNNGGQIPDRFIELLNRKPIAYWTLREGNQWPWPPYAHFGPKVMLINGWSGSGGDAFPDFFRKAGLGPIIGTRTWGGLIGLTGAPELIDGGEITVPTFRMYNLDGTWFKEGHGVDPDIYEDENLGQMAKGIDVQLERAISTVKELIKTKGFTPPASPGYEKR</sequence>
<evidence type="ECO:0000313" key="12">
    <source>
        <dbReference type="Proteomes" id="UP000186917"/>
    </source>
</evidence>
<comment type="function">
    <text evidence="7">Degrades oligopeptides.</text>
</comment>
<dbReference type="KEGG" id="fln:FLA_6129"/>
<dbReference type="Pfam" id="PF26549">
    <property type="entry name" value="Tricorn_N"/>
    <property type="match status" value="1"/>
</dbReference>
<dbReference type="GO" id="GO:0006508">
    <property type="term" value="P:proteolysis"/>
    <property type="evidence" value="ECO:0007669"/>
    <property type="project" value="UniProtKB-UniRule"/>
</dbReference>
<dbReference type="GO" id="GO:0005737">
    <property type="term" value="C:cytoplasm"/>
    <property type="evidence" value="ECO:0007669"/>
    <property type="project" value="UniProtKB-SubCell"/>
</dbReference>
<gene>
    <name evidence="11" type="ORF">SAMN05421788_1011503</name>
</gene>
<keyword evidence="12" id="KW-1185">Reference proteome</keyword>
<dbReference type="Pfam" id="PF14685">
    <property type="entry name" value="PDZ_Tricorn"/>
    <property type="match status" value="1"/>
</dbReference>
<dbReference type="RefSeq" id="WP_076377123.1">
    <property type="nucleotide sequence ID" value="NZ_AP017422.1"/>
</dbReference>
<dbReference type="Proteomes" id="UP000186917">
    <property type="component" value="Unassembled WGS sequence"/>
</dbReference>
<dbReference type="Gene3D" id="2.120.10.60">
    <property type="entry name" value="Tricorn protease N-terminal domain"/>
    <property type="match status" value="1"/>
</dbReference>
<feature type="chain" id="PRO_5030023304" description="Tricorn protease homolog" evidence="9">
    <location>
        <begin position="21"/>
        <end position="1076"/>
    </location>
</feature>
<dbReference type="PANTHER" id="PTHR43253:SF1">
    <property type="entry name" value="TRICORN PROTEASE HOMOLOG 2-RELATED"/>
    <property type="match status" value="1"/>
</dbReference>
<evidence type="ECO:0000256" key="2">
    <source>
        <dbReference type="ARBA" id="ARBA00008524"/>
    </source>
</evidence>
<keyword evidence="4 7" id="KW-0645">Protease</keyword>
<dbReference type="Gene3D" id="3.30.750.44">
    <property type="match status" value="1"/>
</dbReference>